<evidence type="ECO:0008006" key="4">
    <source>
        <dbReference type="Google" id="ProtNLM"/>
    </source>
</evidence>
<sequence length="266" mass="29044">MNKDISEDMRLSWGARGLLIYLLGKPDNWEVSVASLINQTADSGKPAGRDAVRGLLKELSSAGYLQAEKKRADGGSFDGMSYVVCESSGFSPETDYPAPAKPATGEPAPANPLQVSNEYKQVLNTNKNTLVSSDDGTPVQPKKDDYPTEFEKLWAEYPKREGSNPKNKAYQAWSARRKTGVTSEAMAAGLRRYVAFCGTKGQVGTSYVMQAARFFGPGLEFNNAWTVNSQPAPSGVKRHSDTAADLEGRSYETRIGWKNNTQEGRQ</sequence>
<dbReference type="Proteomes" id="UP000381260">
    <property type="component" value="Chromosome"/>
</dbReference>
<feature type="region of interest" description="Disordered" evidence="1">
    <location>
        <begin position="229"/>
        <end position="266"/>
    </location>
</feature>
<evidence type="ECO:0000256" key="1">
    <source>
        <dbReference type="SAM" id="MobiDB-lite"/>
    </source>
</evidence>
<gene>
    <name evidence="2" type="ORF">GHV41_01050</name>
</gene>
<protein>
    <recommendedName>
        <fullName evidence="4">Helix-turn-helix domain-containing protein</fullName>
    </recommendedName>
</protein>
<evidence type="ECO:0000313" key="3">
    <source>
        <dbReference type="Proteomes" id="UP000381260"/>
    </source>
</evidence>
<proteinExistence type="predicted"/>
<evidence type="ECO:0000313" key="2">
    <source>
        <dbReference type="EMBL" id="QGH59510.1"/>
    </source>
</evidence>
<dbReference type="EMBL" id="CP045913">
    <property type="protein sequence ID" value="QGH59510.1"/>
    <property type="molecule type" value="Genomic_DNA"/>
</dbReference>
<accession>A0A5Q2V633</accession>
<feature type="compositionally biased region" description="Basic and acidic residues" evidence="1">
    <location>
        <begin position="238"/>
        <end position="252"/>
    </location>
</feature>
<reference evidence="2 3" key="1">
    <citation type="submission" date="2019-11" db="EMBL/GenBank/DDBJ databases">
        <title>The Phosphoenolpyruvate Phosphotransferase System Regulates Serratia proteamaculans 336X Biofilm Formation and Wheat Roots colonization.</title>
        <authorList>
            <person name="Liu F."/>
        </authorList>
    </citation>
    <scope>NUCLEOTIDE SEQUENCE [LARGE SCALE GENOMIC DNA]</scope>
    <source>
        <strain evidence="2 3">336X</strain>
    </source>
</reference>
<name>A0A5Q2V633_SERPR</name>
<dbReference type="AlphaFoldDB" id="A0A5Q2V633"/>
<organism evidence="2 3">
    <name type="scientific">Serratia proteamaculans</name>
    <dbReference type="NCBI Taxonomy" id="28151"/>
    <lineage>
        <taxon>Bacteria</taxon>
        <taxon>Pseudomonadati</taxon>
        <taxon>Pseudomonadota</taxon>
        <taxon>Gammaproteobacteria</taxon>
        <taxon>Enterobacterales</taxon>
        <taxon>Yersiniaceae</taxon>
        <taxon>Serratia</taxon>
    </lineage>
</organism>